<proteinExistence type="predicted"/>
<evidence type="ECO:0000313" key="2">
    <source>
        <dbReference type="Proteomes" id="UP000828048"/>
    </source>
</evidence>
<evidence type="ECO:0000313" key="1">
    <source>
        <dbReference type="EMBL" id="KAH7867403.1"/>
    </source>
</evidence>
<comment type="caution">
    <text evidence="1">The sequence shown here is derived from an EMBL/GenBank/DDBJ whole genome shotgun (WGS) entry which is preliminary data.</text>
</comment>
<accession>A0ACB7ZN46</accession>
<dbReference type="EMBL" id="CM037159">
    <property type="protein sequence ID" value="KAH7867403.1"/>
    <property type="molecule type" value="Genomic_DNA"/>
</dbReference>
<keyword evidence="2" id="KW-1185">Reference proteome</keyword>
<sequence length="352" mass="40133">MEYHESLEDWRVKNLEEIARKVAVHRKCLQSEYGLSSSNDDVSANVVWPVYQMTISANAKQHRRVRSIEDSRILDGIKWGMLIADECQSWTISGHLSRIKELNAHMKLLLVYSRVKVWCFLNRSAVAKFRAEAIYIEFLKQWNVGVYFSLRFQEIDGSLDSALTVASLVPIQISHSDKGNSQHLTINQSATRLECLMSCWREDVLVLSCSDKFLRLSLQLISRYSHWVSAGLAARKAGNAGSTPGSEWAIYAVPDDFIYDLKQLKGITATYRMTNKPLPVRHSPYVSGVLRPLKARKTESSLQRIRQGAQRRAGASSDVSDNNVRILTRSVCNYFLIFRNMGATSLHWEFKQ</sequence>
<name>A0ACB7ZN46_9ERIC</name>
<dbReference type="Proteomes" id="UP000828048">
    <property type="component" value="Chromosome 9"/>
</dbReference>
<gene>
    <name evidence="1" type="ORF">Vadar_032937</name>
</gene>
<protein>
    <submittedName>
        <fullName evidence="1">Uncharacterized protein</fullName>
    </submittedName>
</protein>
<organism evidence="1 2">
    <name type="scientific">Vaccinium darrowii</name>
    <dbReference type="NCBI Taxonomy" id="229202"/>
    <lineage>
        <taxon>Eukaryota</taxon>
        <taxon>Viridiplantae</taxon>
        <taxon>Streptophyta</taxon>
        <taxon>Embryophyta</taxon>
        <taxon>Tracheophyta</taxon>
        <taxon>Spermatophyta</taxon>
        <taxon>Magnoliopsida</taxon>
        <taxon>eudicotyledons</taxon>
        <taxon>Gunneridae</taxon>
        <taxon>Pentapetalae</taxon>
        <taxon>asterids</taxon>
        <taxon>Ericales</taxon>
        <taxon>Ericaceae</taxon>
        <taxon>Vaccinioideae</taxon>
        <taxon>Vaccinieae</taxon>
        <taxon>Vaccinium</taxon>
    </lineage>
</organism>
<reference evidence="1 2" key="1">
    <citation type="journal article" date="2021" name="Hortic Res">
        <title>High-quality reference genome and annotation aids understanding of berry development for evergreen blueberry (Vaccinium darrowii).</title>
        <authorList>
            <person name="Yu J."/>
            <person name="Hulse-Kemp A.M."/>
            <person name="Babiker E."/>
            <person name="Staton M."/>
        </authorList>
    </citation>
    <scope>NUCLEOTIDE SEQUENCE [LARGE SCALE GENOMIC DNA]</scope>
    <source>
        <strain evidence="2">cv. NJ 8807/NJ 8810</strain>
        <tissue evidence="1">Young leaf</tissue>
    </source>
</reference>